<proteinExistence type="inferred from homology"/>
<name>X7Z384_MYCXE</name>
<dbReference type="PATRIC" id="fig|1299334.3.peg.8667"/>
<reference evidence="2" key="1">
    <citation type="submission" date="2014-01" db="EMBL/GenBank/DDBJ databases">
        <authorList>
            <person name="Brown-Elliot B."/>
            <person name="Wallace R."/>
            <person name="Lenaerts A."/>
            <person name="Ordway D."/>
            <person name="DeGroote M.A."/>
            <person name="Parker T."/>
            <person name="Sizemore C."/>
            <person name="Tallon L.J."/>
            <person name="Sadzewicz L.K."/>
            <person name="Sengamalay N."/>
            <person name="Fraser C.M."/>
            <person name="Hine E."/>
            <person name="Shefchek K.A."/>
            <person name="Das S.P."/>
            <person name="Tettelin H."/>
        </authorList>
    </citation>
    <scope>NUCLEOTIDE SEQUENCE [LARGE SCALE GENOMIC DNA]</scope>
    <source>
        <strain evidence="2">4042</strain>
    </source>
</reference>
<comment type="similarity">
    <text evidence="1">Belongs to the cytochrome P450 family.</text>
</comment>
<accession>X7Z384</accession>
<dbReference type="PANTHER" id="PTHR46696:SF1">
    <property type="entry name" value="CYTOCHROME P450 YJIB-RELATED"/>
    <property type="match status" value="1"/>
</dbReference>
<comment type="caution">
    <text evidence="2">The sequence shown here is derived from an EMBL/GenBank/DDBJ whole genome shotgun (WGS) entry which is preliminary data.</text>
</comment>
<dbReference type="GO" id="GO:0020037">
    <property type="term" value="F:heme binding"/>
    <property type="evidence" value="ECO:0007669"/>
    <property type="project" value="InterPro"/>
</dbReference>
<dbReference type="AlphaFoldDB" id="X7Z384"/>
<dbReference type="SUPFAM" id="SSF48264">
    <property type="entry name" value="Cytochrome P450"/>
    <property type="match status" value="1"/>
</dbReference>
<evidence type="ECO:0000256" key="1">
    <source>
        <dbReference type="ARBA" id="ARBA00010617"/>
    </source>
</evidence>
<dbReference type="GO" id="GO:0016705">
    <property type="term" value="F:oxidoreductase activity, acting on paired donors, with incorporation or reduction of molecular oxygen"/>
    <property type="evidence" value="ECO:0007669"/>
    <property type="project" value="InterPro"/>
</dbReference>
<protein>
    <recommendedName>
        <fullName evidence="3">Cytochrome P450</fullName>
    </recommendedName>
</protein>
<dbReference type="GO" id="GO:0005506">
    <property type="term" value="F:iron ion binding"/>
    <property type="evidence" value="ECO:0007669"/>
    <property type="project" value="InterPro"/>
</dbReference>
<dbReference type="EMBL" id="JAOB01000081">
    <property type="protein sequence ID" value="EUA13779.1"/>
    <property type="molecule type" value="Genomic_DNA"/>
</dbReference>
<dbReference type="GO" id="GO:0004497">
    <property type="term" value="F:monooxygenase activity"/>
    <property type="evidence" value="ECO:0007669"/>
    <property type="project" value="InterPro"/>
</dbReference>
<evidence type="ECO:0000313" key="2">
    <source>
        <dbReference type="EMBL" id="EUA13779.1"/>
    </source>
</evidence>
<organism evidence="2">
    <name type="scientific">Mycobacterium xenopi 4042</name>
    <dbReference type="NCBI Taxonomy" id="1299334"/>
    <lineage>
        <taxon>Bacteria</taxon>
        <taxon>Bacillati</taxon>
        <taxon>Actinomycetota</taxon>
        <taxon>Actinomycetes</taxon>
        <taxon>Mycobacteriales</taxon>
        <taxon>Mycobacteriaceae</taxon>
        <taxon>Mycobacterium</taxon>
    </lineage>
</organism>
<evidence type="ECO:0008006" key="3">
    <source>
        <dbReference type="Google" id="ProtNLM"/>
    </source>
</evidence>
<dbReference type="Gene3D" id="1.10.630.10">
    <property type="entry name" value="Cytochrome P450"/>
    <property type="match status" value="1"/>
</dbReference>
<dbReference type="PANTHER" id="PTHR46696">
    <property type="entry name" value="P450, PUTATIVE (EUROFUNG)-RELATED"/>
    <property type="match status" value="1"/>
</dbReference>
<gene>
    <name evidence="2" type="ORF">I553_6898</name>
</gene>
<sequence length="97" mass="11539">MTTTHDIDVYYDPYDVDIVNNPYPVYARLREEAPIYYNERYDFWALSRHADVDKALANWETFSNRRGDILELIQSDFDMPPGVMMFQDPPMHTMLRG</sequence>
<dbReference type="InterPro" id="IPR036396">
    <property type="entry name" value="Cyt_P450_sf"/>
</dbReference>